<reference evidence="2" key="3">
    <citation type="submission" date="2016-06" db="UniProtKB">
        <authorList>
            <consortium name="WormBaseParasite"/>
        </authorList>
    </citation>
    <scope>IDENTIFICATION</scope>
</reference>
<name>A0A183CRU8_GLOPA</name>
<dbReference type="WBParaSite" id="GPLIN_001560600">
    <property type="protein sequence ID" value="GPLIN_001560600"/>
    <property type="gene ID" value="GPLIN_001560600"/>
</dbReference>
<dbReference type="AlphaFoldDB" id="A0A183CRU8"/>
<proteinExistence type="predicted"/>
<reference evidence="1" key="1">
    <citation type="submission" date="2013-12" db="EMBL/GenBank/DDBJ databases">
        <authorList>
            <person name="Aslett M."/>
        </authorList>
    </citation>
    <scope>NUCLEOTIDE SEQUENCE [LARGE SCALE GENOMIC DNA]</scope>
    <source>
        <strain evidence="1">Lindley</strain>
    </source>
</reference>
<evidence type="ECO:0000313" key="1">
    <source>
        <dbReference type="Proteomes" id="UP000050741"/>
    </source>
</evidence>
<dbReference type="Proteomes" id="UP000050741">
    <property type="component" value="Unassembled WGS sequence"/>
</dbReference>
<keyword evidence="1" id="KW-1185">Reference proteome</keyword>
<organism evidence="1 2">
    <name type="scientific">Globodera pallida</name>
    <name type="common">Potato cyst nematode worm</name>
    <name type="synonym">Heterodera pallida</name>
    <dbReference type="NCBI Taxonomy" id="36090"/>
    <lineage>
        <taxon>Eukaryota</taxon>
        <taxon>Metazoa</taxon>
        <taxon>Ecdysozoa</taxon>
        <taxon>Nematoda</taxon>
        <taxon>Chromadorea</taxon>
        <taxon>Rhabditida</taxon>
        <taxon>Tylenchina</taxon>
        <taxon>Tylenchomorpha</taxon>
        <taxon>Tylenchoidea</taxon>
        <taxon>Heteroderidae</taxon>
        <taxon>Heteroderinae</taxon>
        <taxon>Globodera</taxon>
    </lineage>
</organism>
<reference evidence="1" key="2">
    <citation type="submission" date="2014-05" db="EMBL/GenBank/DDBJ databases">
        <title>The genome and life-stage specific transcriptomes of Globodera pallida elucidate key aspects of plant parasitism by a cyst nematode.</title>
        <authorList>
            <person name="Cotton J.A."/>
            <person name="Lilley C.J."/>
            <person name="Jones L.M."/>
            <person name="Kikuchi T."/>
            <person name="Reid A.J."/>
            <person name="Thorpe P."/>
            <person name="Tsai I.J."/>
            <person name="Beasley H."/>
            <person name="Blok V."/>
            <person name="Cock P.J.A."/>
            <person name="Van den Akker S.E."/>
            <person name="Holroyd N."/>
            <person name="Hunt M."/>
            <person name="Mantelin S."/>
            <person name="Naghra H."/>
            <person name="Pain A."/>
            <person name="Palomares-Rius J.E."/>
            <person name="Zarowiecki M."/>
            <person name="Berriman M."/>
            <person name="Jones J.T."/>
            <person name="Urwin P.E."/>
        </authorList>
    </citation>
    <scope>NUCLEOTIDE SEQUENCE [LARGE SCALE GENOMIC DNA]</scope>
    <source>
        <strain evidence="1">Lindley</strain>
    </source>
</reference>
<evidence type="ECO:0000313" key="2">
    <source>
        <dbReference type="WBParaSite" id="GPLIN_001560600"/>
    </source>
</evidence>
<protein>
    <submittedName>
        <fullName evidence="2">Ribonuclease P</fullName>
    </submittedName>
</protein>
<accession>A0A183CRU8</accession>
<sequence>MVHSDCALLRIYCAFAADCALLRNAADCGLRTLRILRTAELRMLRI</sequence>